<sequence length="110" mass="11702">MPNLKIYVERARYAAREDALSEQLPALRALLCDHLAVPPAACQIAVLPVLGLADQPELNAELFILPAPARDRSSIIALAAALRDQISTAAEAPAAVRISFLDAGTYVALK</sequence>
<evidence type="ECO:0000313" key="1">
    <source>
        <dbReference type="EMBL" id="RRH69348.1"/>
    </source>
</evidence>
<dbReference type="Proteomes" id="UP000282125">
    <property type="component" value="Unassembled WGS sequence"/>
</dbReference>
<organism evidence="1 2">
    <name type="scientific">Falsigemmobacter faecalis</name>
    <dbReference type="NCBI Taxonomy" id="2488730"/>
    <lineage>
        <taxon>Bacteria</taxon>
        <taxon>Pseudomonadati</taxon>
        <taxon>Pseudomonadota</taxon>
        <taxon>Alphaproteobacteria</taxon>
        <taxon>Rhodobacterales</taxon>
        <taxon>Paracoccaceae</taxon>
        <taxon>Falsigemmobacter</taxon>
    </lineage>
</organism>
<dbReference type="EMBL" id="RRAZ01000045">
    <property type="protein sequence ID" value="RRH69348.1"/>
    <property type="molecule type" value="Genomic_DNA"/>
</dbReference>
<dbReference type="OrthoDB" id="7774694at2"/>
<comment type="caution">
    <text evidence="1">The sequence shown here is derived from an EMBL/GenBank/DDBJ whole genome shotgun (WGS) entry which is preliminary data.</text>
</comment>
<dbReference type="RefSeq" id="WP_124966662.1">
    <property type="nucleotide sequence ID" value="NZ_RRAZ01000045.1"/>
</dbReference>
<gene>
    <name evidence="1" type="ORF">EG244_18555</name>
</gene>
<protein>
    <recommendedName>
        <fullName evidence="3">DUF1904 family protein</fullName>
    </recommendedName>
</protein>
<evidence type="ECO:0008006" key="3">
    <source>
        <dbReference type="Google" id="ProtNLM"/>
    </source>
</evidence>
<accession>A0A3P3DAD9</accession>
<evidence type="ECO:0000313" key="2">
    <source>
        <dbReference type="Proteomes" id="UP000282125"/>
    </source>
</evidence>
<keyword evidence="2" id="KW-1185">Reference proteome</keyword>
<proteinExistence type="predicted"/>
<reference evidence="1 2" key="1">
    <citation type="submission" date="2018-11" db="EMBL/GenBank/DDBJ databases">
        <title>Gemmobacter sp. nov., YIM 102744-1 draft genome.</title>
        <authorList>
            <person name="Li G."/>
            <person name="Jiang Y."/>
        </authorList>
    </citation>
    <scope>NUCLEOTIDE SEQUENCE [LARGE SCALE GENOMIC DNA]</scope>
    <source>
        <strain evidence="1 2">YIM 102744-1</strain>
    </source>
</reference>
<name>A0A3P3DAD9_9RHOB</name>
<dbReference type="AlphaFoldDB" id="A0A3P3DAD9"/>